<comment type="pathway">
    <text evidence="4 16">Cell wall biogenesis; peptidoglycan biosynthesis.</text>
</comment>
<dbReference type="Pfam" id="PF02873">
    <property type="entry name" value="MurB_C"/>
    <property type="match status" value="1"/>
</dbReference>
<dbReference type="InterPro" id="IPR006094">
    <property type="entry name" value="Oxid_FAD_bind_N"/>
</dbReference>
<dbReference type="GO" id="GO:0008360">
    <property type="term" value="P:regulation of cell shape"/>
    <property type="evidence" value="ECO:0007669"/>
    <property type="project" value="UniProtKB-KW"/>
</dbReference>
<keyword evidence="11 16" id="KW-0573">Peptidoglycan synthesis</keyword>
<evidence type="ECO:0000259" key="17">
    <source>
        <dbReference type="PROSITE" id="PS51387"/>
    </source>
</evidence>
<dbReference type="PANTHER" id="PTHR21071:SF4">
    <property type="entry name" value="UDP-N-ACETYLENOLPYRUVOYLGLUCOSAMINE REDUCTASE"/>
    <property type="match status" value="1"/>
</dbReference>
<comment type="function">
    <text evidence="2 16">Cell wall formation.</text>
</comment>
<name>A0AAW9MUD9_9FIRM</name>
<evidence type="ECO:0000256" key="16">
    <source>
        <dbReference type="HAMAP-Rule" id="MF_00037"/>
    </source>
</evidence>
<evidence type="ECO:0000256" key="7">
    <source>
        <dbReference type="ARBA" id="ARBA00022630"/>
    </source>
</evidence>
<dbReference type="InterPro" id="IPR011601">
    <property type="entry name" value="MurB_C"/>
</dbReference>
<comment type="similarity">
    <text evidence="16">Belongs to the MurB family.</text>
</comment>
<evidence type="ECO:0000256" key="3">
    <source>
        <dbReference type="ARBA" id="ARBA00004496"/>
    </source>
</evidence>
<dbReference type="HAMAP" id="MF_00037">
    <property type="entry name" value="MurB"/>
    <property type="match status" value="1"/>
</dbReference>
<dbReference type="GO" id="GO:0071555">
    <property type="term" value="P:cell wall organization"/>
    <property type="evidence" value="ECO:0007669"/>
    <property type="project" value="UniProtKB-KW"/>
</dbReference>
<evidence type="ECO:0000256" key="12">
    <source>
        <dbReference type="ARBA" id="ARBA00023002"/>
    </source>
</evidence>
<evidence type="ECO:0000256" key="1">
    <source>
        <dbReference type="ARBA" id="ARBA00001974"/>
    </source>
</evidence>
<dbReference type="GO" id="GO:0008762">
    <property type="term" value="F:UDP-N-acetylmuramate dehydrogenase activity"/>
    <property type="evidence" value="ECO:0007669"/>
    <property type="project" value="UniProtKB-UniRule"/>
</dbReference>
<keyword evidence="19" id="KW-1185">Reference proteome</keyword>
<dbReference type="InterPro" id="IPR016169">
    <property type="entry name" value="FAD-bd_PCMH_sub2"/>
</dbReference>
<evidence type="ECO:0000256" key="4">
    <source>
        <dbReference type="ARBA" id="ARBA00004752"/>
    </source>
</evidence>
<keyword evidence="12 16" id="KW-0560">Oxidoreductase</keyword>
<dbReference type="GO" id="GO:0071949">
    <property type="term" value="F:FAD binding"/>
    <property type="evidence" value="ECO:0007669"/>
    <property type="project" value="InterPro"/>
</dbReference>
<dbReference type="Gene3D" id="3.30.465.10">
    <property type="match status" value="1"/>
</dbReference>
<dbReference type="SUPFAM" id="SSF56176">
    <property type="entry name" value="FAD-binding/transporter-associated domain-like"/>
    <property type="match status" value="1"/>
</dbReference>
<proteinExistence type="inferred from homology"/>
<dbReference type="InterPro" id="IPR003170">
    <property type="entry name" value="MurB"/>
</dbReference>
<comment type="cofactor">
    <cofactor evidence="1 16">
        <name>FAD</name>
        <dbReference type="ChEBI" id="CHEBI:57692"/>
    </cofactor>
</comment>
<dbReference type="NCBIfam" id="NF010480">
    <property type="entry name" value="PRK13905.1"/>
    <property type="match status" value="1"/>
</dbReference>
<evidence type="ECO:0000256" key="10">
    <source>
        <dbReference type="ARBA" id="ARBA00022960"/>
    </source>
</evidence>
<dbReference type="GO" id="GO:0009252">
    <property type="term" value="P:peptidoglycan biosynthetic process"/>
    <property type="evidence" value="ECO:0007669"/>
    <property type="project" value="UniProtKB-UniRule"/>
</dbReference>
<dbReference type="InterPro" id="IPR016166">
    <property type="entry name" value="FAD-bd_PCMH"/>
</dbReference>
<feature type="domain" description="FAD-binding PCMH-type" evidence="17">
    <location>
        <begin position="29"/>
        <end position="194"/>
    </location>
</feature>
<keyword evidence="14 16" id="KW-0961">Cell wall biogenesis/degradation</keyword>
<evidence type="ECO:0000256" key="13">
    <source>
        <dbReference type="ARBA" id="ARBA00023306"/>
    </source>
</evidence>
<evidence type="ECO:0000313" key="18">
    <source>
        <dbReference type="EMBL" id="MEB3429468.1"/>
    </source>
</evidence>
<keyword evidence="6 16" id="KW-0132">Cell division</keyword>
<dbReference type="EMBL" id="JAYKOT010000003">
    <property type="protein sequence ID" value="MEB3429468.1"/>
    <property type="molecule type" value="Genomic_DNA"/>
</dbReference>
<dbReference type="NCBIfam" id="TIGR00179">
    <property type="entry name" value="murB"/>
    <property type="match status" value="1"/>
</dbReference>
<evidence type="ECO:0000256" key="6">
    <source>
        <dbReference type="ARBA" id="ARBA00022618"/>
    </source>
</evidence>
<evidence type="ECO:0000256" key="2">
    <source>
        <dbReference type="ARBA" id="ARBA00003921"/>
    </source>
</evidence>
<protein>
    <recommendedName>
        <fullName evidence="16">UDP-N-acetylenolpyruvoylglucosamine reductase</fullName>
        <ecNumber evidence="16">1.3.1.98</ecNumber>
    </recommendedName>
    <alternativeName>
        <fullName evidence="16">UDP-N-acetylmuramate dehydrogenase</fullName>
    </alternativeName>
</protein>
<dbReference type="AlphaFoldDB" id="A0AAW9MUD9"/>
<dbReference type="PANTHER" id="PTHR21071">
    <property type="entry name" value="UDP-N-ACETYLENOLPYRUVOYLGLUCOSAMINE REDUCTASE"/>
    <property type="match status" value="1"/>
</dbReference>
<dbReference type="Pfam" id="PF01565">
    <property type="entry name" value="FAD_binding_4"/>
    <property type="match status" value="1"/>
</dbReference>
<comment type="caution">
    <text evidence="18">The sequence shown here is derived from an EMBL/GenBank/DDBJ whole genome shotgun (WGS) entry which is preliminary data.</text>
</comment>
<keyword evidence="10 16" id="KW-0133">Cell shape</keyword>
<feature type="active site" description="Proton donor" evidence="16">
    <location>
        <position position="223"/>
    </location>
</feature>
<gene>
    <name evidence="16 18" type="primary">murB</name>
    <name evidence="18" type="ORF">VLK81_05500</name>
</gene>
<accession>A0AAW9MUD9</accession>
<evidence type="ECO:0000256" key="9">
    <source>
        <dbReference type="ARBA" id="ARBA00022857"/>
    </source>
</evidence>
<reference evidence="18 19" key="1">
    <citation type="submission" date="2024-01" db="EMBL/GenBank/DDBJ databases">
        <title>Complete genome sequence of Citroniella saccharovorans strain M6.X9, isolated from human fecal sample.</title>
        <authorList>
            <person name="Cheng G."/>
            <person name="Westerholm M."/>
            <person name="Schnurer A."/>
        </authorList>
    </citation>
    <scope>NUCLEOTIDE SEQUENCE [LARGE SCALE GENOMIC DNA]</scope>
    <source>
        <strain evidence="18 19">DSM 29873</strain>
    </source>
</reference>
<comment type="subcellular location">
    <subcellularLocation>
        <location evidence="3 16">Cytoplasm</location>
    </subcellularLocation>
</comment>
<dbReference type="InterPro" id="IPR036318">
    <property type="entry name" value="FAD-bd_PCMH-like_sf"/>
</dbReference>
<dbReference type="RefSeq" id="WP_324619654.1">
    <property type="nucleotide sequence ID" value="NZ_JAYKOT010000003.1"/>
</dbReference>
<dbReference type="GO" id="GO:0051301">
    <property type="term" value="P:cell division"/>
    <property type="evidence" value="ECO:0007669"/>
    <property type="project" value="UniProtKB-KW"/>
</dbReference>
<dbReference type="Gene3D" id="3.30.43.10">
    <property type="entry name" value="Uridine Diphospho-n-acetylenolpyruvylglucosamine Reductase, domain 2"/>
    <property type="match status" value="1"/>
</dbReference>
<dbReference type="SUPFAM" id="SSF56194">
    <property type="entry name" value="Uridine diphospho-N-Acetylenolpyruvylglucosamine reductase, MurB, C-terminal domain"/>
    <property type="match status" value="1"/>
</dbReference>
<evidence type="ECO:0000256" key="11">
    <source>
        <dbReference type="ARBA" id="ARBA00022984"/>
    </source>
</evidence>
<evidence type="ECO:0000256" key="8">
    <source>
        <dbReference type="ARBA" id="ARBA00022827"/>
    </source>
</evidence>
<keyword evidence="9 16" id="KW-0521">NADP</keyword>
<comment type="catalytic activity">
    <reaction evidence="15 16">
        <text>UDP-N-acetyl-alpha-D-muramate + NADP(+) = UDP-N-acetyl-3-O-(1-carboxyvinyl)-alpha-D-glucosamine + NADPH + H(+)</text>
        <dbReference type="Rhea" id="RHEA:12248"/>
        <dbReference type="ChEBI" id="CHEBI:15378"/>
        <dbReference type="ChEBI" id="CHEBI:57783"/>
        <dbReference type="ChEBI" id="CHEBI:58349"/>
        <dbReference type="ChEBI" id="CHEBI:68483"/>
        <dbReference type="ChEBI" id="CHEBI:70757"/>
        <dbReference type="EC" id="1.3.1.98"/>
    </reaction>
</comment>
<evidence type="ECO:0000256" key="5">
    <source>
        <dbReference type="ARBA" id="ARBA00022490"/>
    </source>
</evidence>
<keyword evidence="13 16" id="KW-0131">Cell cycle</keyword>
<feature type="active site" evidence="16">
    <location>
        <position position="293"/>
    </location>
</feature>
<keyword evidence="8 16" id="KW-0274">FAD</keyword>
<organism evidence="18 19">
    <name type="scientific">Citroniella saccharovorans</name>
    <dbReference type="NCBI Taxonomy" id="2053367"/>
    <lineage>
        <taxon>Bacteria</taxon>
        <taxon>Bacillati</taxon>
        <taxon>Bacillota</taxon>
        <taxon>Tissierellia</taxon>
        <taxon>Tissierellales</taxon>
        <taxon>Peptoniphilaceae</taxon>
        <taxon>Citroniella</taxon>
    </lineage>
</organism>
<dbReference type="EC" id="1.3.1.98" evidence="16"/>
<dbReference type="Proteomes" id="UP001357733">
    <property type="component" value="Unassembled WGS sequence"/>
</dbReference>
<sequence>MTILENLKNLKIGEVLEREPLKNHTTFKIGGPCKALILNNSYEDVRKTVEFLRNNNQKFMIIGNGSNLLVSDKGLDFFVIKIGENLSEVQLEGEKIRAMAGAGLGFVSKFAIKNSLEGMEFSSGIPGNIGGGVSMNAGAYGGELKDIIESVKVINNNNEIINMKNSEMNFSYRHSRVFEEDLIVLEATFKLKHGVYDEIYARFKDFDNRRREKQPLEYPSAGSTFKRPVGYFAGKLIEEAGLRGYRYKNAMVSSKHCGFVITDGESNFDEVMHVINHVRDVVFEKNGVKLETEVKILGE</sequence>
<dbReference type="Gene3D" id="3.90.78.10">
    <property type="entry name" value="UDP-N-acetylenolpyruvoylglucosamine reductase, C-terminal domain"/>
    <property type="match status" value="1"/>
</dbReference>
<dbReference type="PROSITE" id="PS51387">
    <property type="entry name" value="FAD_PCMH"/>
    <property type="match status" value="1"/>
</dbReference>
<keyword evidence="5 16" id="KW-0963">Cytoplasm</keyword>
<evidence type="ECO:0000256" key="15">
    <source>
        <dbReference type="ARBA" id="ARBA00048914"/>
    </source>
</evidence>
<dbReference type="InterPro" id="IPR036635">
    <property type="entry name" value="MurB_C_sf"/>
</dbReference>
<keyword evidence="7 16" id="KW-0285">Flavoprotein</keyword>
<evidence type="ECO:0000313" key="19">
    <source>
        <dbReference type="Proteomes" id="UP001357733"/>
    </source>
</evidence>
<evidence type="ECO:0000256" key="14">
    <source>
        <dbReference type="ARBA" id="ARBA00023316"/>
    </source>
</evidence>
<dbReference type="InterPro" id="IPR016167">
    <property type="entry name" value="FAD-bd_PCMH_sub1"/>
</dbReference>
<feature type="active site" evidence="16">
    <location>
        <position position="173"/>
    </location>
</feature>
<dbReference type="GO" id="GO:0005829">
    <property type="term" value="C:cytosol"/>
    <property type="evidence" value="ECO:0007669"/>
    <property type="project" value="TreeGrafter"/>
</dbReference>